<keyword evidence="1" id="KW-0732">Signal</keyword>
<evidence type="ECO:0000313" key="2">
    <source>
        <dbReference type="EMBL" id="MFD0862349.1"/>
    </source>
</evidence>
<gene>
    <name evidence="2" type="ORF">ACFQ1M_09010</name>
</gene>
<organism evidence="2 3">
    <name type="scientific">Sungkyunkwania multivorans</name>
    <dbReference type="NCBI Taxonomy" id="1173618"/>
    <lineage>
        <taxon>Bacteria</taxon>
        <taxon>Pseudomonadati</taxon>
        <taxon>Bacteroidota</taxon>
        <taxon>Flavobacteriia</taxon>
        <taxon>Flavobacteriales</taxon>
        <taxon>Flavobacteriaceae</taxon>
        <taxon>Sungkyunkwania</taxon>
    </lineage>
</organism>
<dbReference type="InterPro" id="IPR045398">
    <property type="entry name" value="DUF6515"/>
</dbReference>
<dbReference type="Proteomes" id="UP001596978">
    <property type="component" value="Unassembled WGS sequence"/>
</dbReference>
<comment type="caution">
    <text evidence="2">The sequence shown here is derived from an EMBL/GenBank/DDBJ whole genome shotgun (WGS) entry which is preliminary data.</text>
</comment>
<accession>A0ABW3CX40</accession>
<dbReference type="EMBL" id="JBHTJH010000005">
    <property type="protein sequence ID" value="MFD0862349.1"/>
    <property type="molecule type" value="Genomic_DNA"/>
</dbReference>
<reference evidence="3" key="1">
    <citation type="journal article" date="2019" name="Int. J. Syst. Evol. Microbiol.">
        <title>The Global Catalogue of Microorganisms (GCM) 10K type strain sequencing project: providing services to taxonomists for standard genome sequencing and annotation.</title>
        <authorList>
            <consortium name="The Broad Institute Genomics Platform"/>
            <consortium name="The Broad Institute Genome Sequencing Center for Infectious Disease"/>
            <person name="Wu L."/>
            <person name="Ma J."/>
        </authorList>
    </citation>
    <scope>NUCLEOTIDE SEQUENCE [LARGE SCALE GENOMIC DNA]</scope>
    <source>
        <strain evidence="3">CCUG 62952</strain>
    </source>
</reference>
<dbReference type="PROSITE" id="PS51257">
    <property type="entry name" value="PROKAR_LIPOPROTEIN"/>
    <property type="match status" value="1"/>
</dbReference>
<dbReference type="Pfam" id="PF20125">
    <property type="entry name" value="DUF6515"/>
    <property type="match status" value="1"/>
</dbReference>
<dbReference type="RefSeq" id="WP_386407165.1">
    <property type="nucleotide sequence ID" value="NZ_JBHTJH010000005.1"/>
</dbReference>
<keyword evidence="3" id="KW-1185">Reference proteome</keyword>
<feature type="signal peptide" evidence="1">
    <location>
        <begin position="1"/>
        <end position="21"/>
    </location>
</feature>
<name>A0ABW3CX40_9FLAO</name>
<protein>
    <submittedName>
        <fullName evidence="2">DUF6515 family protein</fullName>
    </submittedName>
</protein>
<feature type="chain" id="PRO_5045850834" evidence="1">
    <location>
        <begin position="22"/>
        <end position="115"/>
    </location>
</feature>
<evidence type="ECO:0000313" key="3">
    <source>
        <dbReference type="Proteomes" id="UP001596978"/>
    </source>
</evidence>
<sequence length="115" mass="12848">MKALRSIITTLVLAIAFTSCATRTAVAVRPAKTVVVTKVHNPRVVVHNNSRYYISKGVWYKKSNGRYITIKAPVGAAVTKLPRGYKVVKVRGVRYYKSGGVYYKRSGKRYIVVNV</sequence>
<evidence type="ECO:0000256" key="1">
    <source>
        <dbReference type="SAM" id="SignalP"/>
    </source>
</evidence>
<proteinExistence type="predicted"/>